<dbReference type="InterPro" id="IPR027396">
    <property type="entry name" value="DsrEFH-like"/>
</dbReference>
<dbReference type="PANTHER" id="PTHR34874:SF1">
    <property type="entry name" value="PROTEIN YCHN"/>
    <property type="match status" value="1"/>
</dbReference>
<dbReference type="Gene3D" id="3.40.1260.10">
    <property type="entry name" value="DsrEFH-like"/>
    <property type="match status" value="1"/>
</dbReference>
<gene>
    <name evidence="1" type="ORF">Q3O59_07590</name>
</gene>
<evidence type="ECO:0000313" key="2">
    <source>
        <dbReference type="Proteomes" id="UP001236258"/>
    </source>
</evidence>
<dbReference type="EMBL" id="JAUZVY010000002">
    <property type="protein sequence ID" value="MDP4528888.1"/>
    <property type="molecule type" value="Genomic_DNA"/>
</dbReference>
<dbReference type="PANTHER" id="PTHR34874">
    <property type="entry name" value="PROTEIN YCHN"/>
    <property type="match status" value="1"/>
</dbReference>
<accession>A0ABT9GPI4</accession>
<protein>
    <submittedName>
        <fullName evidence="1">DsrE family protein</fullName>
    </submittedName>
</protein>
<keyword evidence="2" id="KW-1185">Reference proteome</keyword>
<proteinExistence type="predicted"/>
<sequence length="124" mass="13391">MTTFALLLTESPLGGQAFQSCLRFARSAIETGHSIDHVFLYRDAVLAASPDIDLPSDEPNVAGLLADFCQAQQIPLLFCSTAAEKRGLSLVTFTTAQSKPQSYQLAGLAEHAMRLDGCDKVIQF</sequence>
<reference evidence="1 2" key="1">
    <citation type="submission" date="2023-08" db="EMBL/GenBank/DDBJ databases">
        <authorList>
            <person name="Joshi A."/>
            <person name="Thite S."/>
        </authorList>
    </citation>
    <scope>NUCLEOTIDE SEQUENCE [LARGE SCALE GENOMIC DNA]</scope>
    <source>
        <strain evidence="1 2">1E1</strain>
    </source>
</reference>
<dbReference type="RefSeq" id="WP_305944985.1">
    <property type="nucleotide sequence ID" value="NZ_JAUZVY010000002.1"/>
</dbReference>
<dbReference type="SUPFAM" id="SSF75169">
    <property type="entry name" value="DsrEFH-like"/>
    <property type="match status" value="1"/>
</dbReference>
<name>A0ABT9GPI4_9GAMM</name>
<dbReference type="Proteomes" id="UP001236258">
    <property type="component" value="Unassembled WGS sequence"/>
</dbReference>
<comment type="caution">
    <text evidence="1">The sequence shown here is derived from an EMBL/GenBank/DDBJ whole genome shotgun (WGS) entry which is preliminary data.</text>
</comment>
<organism evidence="1 2">
    <name type="scientific">Alkalimonas delamerensis</name>
    <dbReference type="NCBI Taxonomy" id="265981"/>
    <lineage>
        <taxon>Bacteria</taxon>
        <taxon>Pseudomonadati</taxon>
        <taxon>Pseudomonadota</taxon>
        <taxon>Gammaproteobacteria</taxon>
        <taxon>Alkalimonas</taxon>
    </lineage>
</organism>
<dbReference type="Pfam" id="PF02635">
    <property type="entry name" value="DsrE"/>
    <property type="match status" value="1"/>
</dbReference>
<dbReference type="InterPro" id="IPR003787">
    <property type="entry name" value="Sulphur_relay_DsrE/F-like"/>
</dbReference>
<evidence type="ECO:0000313" key="1">
    <source>
        <dbReference type="EMBL" id="MDP4528888.1"/>
    </source>
</evidence>